<comment type="caution">
    <text evidence="2">The sequence shown here is derived from an EMBL/GenBank/DDBJ whole genome shotgun (WGS) entry which is preliminary data.</text>
</comment>
<proteinExistence type="predicted"/>
<sequence length="587" mass="64759">MELYRFLEKNLKALKRQNAPVASWLEGVDSDPIALEKQLIVNRFGLMDVPLDHGGSLFEAFPPQHYYQSWTPGEEAHRNASIIVGLNLGYGLVQVLQNAPATHRILVVEPRPEMLTACLGLSDYTPFIESGQLAFLSPVESEVYNAAIRLDLQFLHGRVKLLADFPSQQLGPEYARWIRVVRNMLEGITVELNTLRLSQNVMVGNELGNYVRAFRDGSLTPLAGAGQGLTALIVGAGPSLNDFGPELATMQGNALVITSLQTLPALQAAGIKPHLCMAIDYSDGMKKVFNRLDAEWAADIPLIYSTKVSPDVVSRYPGPTLPLWTVGGLATFVLNKTEPVFDAGGNVNVTILRFLSWCGVKKLLLAGQDFSWSAERSHAAGHHAARPTRTYDPARHMKLENMRGETVYSTLAYVTAKRDMEHDIEGLSLDVLNLYGGGLDIAGTKAIGMGEAADALASGQDRVDRFLAILASARQSRPRPVFEARAATWTQSLRAATKRMEKLFRKPVRNRAEIRRLMEQTLFFLRQDPLYLPYLYNESMDLAGLARFTQNPVPADMRRYRDVIARALAKVKEMDAALAAAEGTQAA</sequence>
<keyword evidence="3" id="KW-1185">Reference proteome</keyword>
<name>A0A846QF63_9BACT</name>
<dbReference type="Proteomes" id="UP000580856">
    <property type="component" value="Unassembled WGS sequence"/>
</dbReference>
<dbReference type="Pfam" id="PF01973">
    <property type="entry name" value="MptE-like"/>
    <property type="match status" value="1"/>
</dbReference>
<feature type="domain" description="6-hydroxymethylpterin diphosphokinase MptE-like" evidence="1">
    <location>
        <begin position="215"/>
        <end position="373"/>
    </location>
</feature>
<evidence type="ECO:0000313" key="2">
    <source>
        <dbReference type="EMBL" id="NJB67416.1"/>
    </source>
</evidence>
<gene>
    <name evidence="2" type="ORF">GGQ74_001056</name>
</gene>
<dbReference type="AlphaFoldDB" id="A0A846QF63"/>
<dbReference type="EMBL" id="JAATJA010000001">
    <property type="protein sequence ID" value="NJB67416.1"/>
    <property type="molecule type" value="Genomic_DNA"/>
</dbReference>
<dbReference type="RefSeq" id="WP_167940475.1">
    <property type="nucleotide sequence ID" value="NZ_JAATJA010000001.1"/>
</dbReference>
<organism evidence="2 3">
    <name type="scientific">Desulfobaculum xiamenense</name>
    <dbReference type="NCBI Taxonomy" id="995050"/>
    <lineage>
        <taxon>Bacteria</taxon>
        <taxon>Pseudomonadati</taxon>
        <taxon>Thermodesulfobacteriota</taxon>
        <taxon>Desulfovibrionia</taxon>
        <taxon>Desulfovibrionales</taxon>
        <taxon>Desulfovibrionaceae</taxon>
        <taxon>Desulfobaculum</taxon>
    </lineage>
</organism>
<evidence type="ECO:0000313" key="3">
    <source>
        <dbReference type="Proteomes" id="UP000580856"/>
    </source>
</evidence>
<dbReference type="InterPro" id="IPR002826">
    <property type="entry name" value="MptE-like"/>
</dbReference>
<reference evidence="2 3" key="1">
    <citation type="submission" date="2020-03" db="EMBL/GenBank/DDBJ databases">
        <title>Genomic Encyclopedia of Type Strains, Phase IV (KMG-IV): sequencing the most valuable type-strain genomes for metagenomic binning, comparative biology and taxonomic classification.</title>
        <authorList>
            <person name="Goeker M."/>
        </authorList>
    </citation>
    <scope>NUCLEOTIDE SEQUENCE [LARGE SCALE GENOMIC DNA]</scope>
    <source>
        <strain evidence="2 3">DSM 24233</strain>
    </source>
</reference>
<evidence type="ECO:0000259" key="1">
    <source>
        <dbReference type="Pfam" id="PF01973"/>
    </source>
</evidence>
<dbReference type="PANTHER" id="PTHR41786:SF1">
    <property type="entry name" value="6-HYDROXYMETHYLPTERIN DIPHOSPHOKINASE MPTE-LIKE DOMAIN-CONTAINING PROTEIN"/>
    <property type="match status" value="1"/>
</dbReference>
<dbReference type="PANTHER" id="PTHR41786">
    <property type="entry name" value="MOTILITY ACCESSORY FACTOR MAF"/>
    <property type="match status" value="1"/>
</dbReference>
<accession>A0A846QF63</accession>
<protein>
    <recommendedName>
        <fullName evidence="1">6-hydroxymethylpterin diphosphokinase MptE-like domain-containing protein</fullName>
    </recommendedName>
</protein>